<reference evidence="9 10" key="1">
    <citation type="submission" date="2018-08" db="EMBL/GenBank/DDBJ databases">
        <title>Complete genome sequence of JP2-74.</title>
        <authorList>
            <person name="Wu L."/>
        </authorList>
    </citation>
    <scope>NUCLEOTIDE SEQUENCE [LARGE SCALE GENOMIC DNA]</scope>
    <source>
        <strain evidence="9 10">JP2-74</strain>
    </source>
</reference>
<dbReference type="Proteomes" id="UP000259465">
    <property type="component" value="Chromosome"/>
</dbReference>
<feature type="region of interest" description="Disordered" evidence="7">
    <location>
        <begin position="420"/>
        <end position="458"/>
    </location>
</feature>
<keyword evidence="10" id="KW-1185">Reference proteome</keyword>
<dbReference type="SUPFAM" id="SSF52743">
    <property type="entry name" value="Subtilisin-like"/>
    <property type="match status" value="1"/>
</dbReference>
<dbReference type="Gene3D" id="3.40.50.200">
    <property type="entry name" value="Peptidase S8/S53 domain"/>
    <property type="match status" value="1"/>
</dbReference>
<dbReference type="InterPro" id="IPR000209">
    <property type="entry name" value="Peptidase_S8/S53_dom"/>
</dbReference>
<dbReference type="PROSITE" id="PS00137">
    <property type="entry name" value="SUBTILASE_HIS"/>
    <property type="match status" value="1"/>
</dbReference>
<evidence type="ECO:0000256" key="7">
    <source>
        <dbReference type="SAM" id="MobiDB-lite"/>
    </source>
</evidence>
<dbReference type="PANTHER" id="PTHR42884">
    <property type="entry name" value="PROPROTEIN CONVERTASE SUBTILISIN/KEXIN-RELATED"/>
    <property type="match status" value="1"/>
</dbReference>
<comment type="similarity">
    <text evidence="5 6">Belongs to the peptidase S8 family.</text>
</comment>
<accession>A0AAD0RSS9</accession>
<dbReference type="KEGG" id="crz:D1345_15005"/>
<feature type="region of interest" description="Disordered" evidence="7">
    <location>
        <begin position="244"/>
        <end position="264"/>
    </location>
</feature>
<evidence type="ECO:0000256" key="2">
    <source>
        <dbReference type="ARBA" id="ARBA00022801"/>
    </source>
</evidence>
<dbReference type="PROSITE" id="PS51892">
    <property type="entry name" value="SUBTILASE"/>
    <property type="match status" value="1"/>
</dbReference>
<dbReference type="PROSITE" id="PS00138">
    <property type="entry name" value="SUBTILASE_SER"/>
    <property type="match status" value="1"/>
</dbReference>
<keyword evidence="1 5" id="KW-0645">Protease</keyword>
<evidence type="ECO:0000259" key="8">
    <source>
        <dbReference type="Pfam" id="PF00082"/>
    </source>
</evidence>
<proteinExistence type="inferred from homology"/>
<evidence type="ECO:0000256" key="3">
    <source>
        <dbReference type="ARBA" id="ARBA00022825"/>
    </source>
</evidence>
<evidence type="ECO:0000313" key="10">
    <source>
        <dbReference type="Proteomes" id="UP000259465"/>
    </source>
</evidence>
<name>A0AAD0RSS9_9NEIS</name>
<organism evidence="9 10">
    <name type="scientific">Chromobacterium rhizoryzae</name>
    <dbReference type="NCBI Taxonomy" id="1778675"/>
    <lineage>
        <taxon>Bacteria</taxon>
        <taxon>Pseudomonadati</taxon>
        <taxon>Pseudomonadota</taxon>
        <taxon>Betaproteobacteria</taxon>
        <taxon>Neisseriales</taxon>
        <taxon>Chromobacteriaceae</taxon>
        <taxon>Chromobacterium</taxon>
    </lineage>
</organism>
<dbReference type="PANTHER" id="PTHR42884:SF14">
    <property type="entry name" value="NEUROENDOCRINE CONVERTASE 1"/>
    <property type="match status" value="1"/>
</dbReference>
<dbReference type="InterPro" id="IPR023827">
    <property type="entry name" value="Peptidase_S8_Asp-AS"/>
</dbReference>
<evidence type="ECO:0000256" key="4">
    <source>
        <dbReference type="PIRSR" id="PIRSR615500-1"/>
    </source>
</evidence>
<sequence>MEVKFGKKNEPSFFLEKSKDLIAVRTRDNQPISTKLSATMPAGIASGELVLQFPDAGLEVYRVPPGQQSVNTRKTSLRGLPEVRFAGSALVDRLTGEPVIYTENIFIKFIDSLDEQSCLAILHAAGLTVKQRPAYAANAYFAAAKEGSGTLVFQTALDLLQRKEVEYCHPELLRQRKRRAIHPNQWHLKKTTVSYQAEIDASANVEAAHRLSQGEGVVIAVIDDGVDIEHPEFAVPGKIVAPADVSDPTASTDPRPKQAGDNHGTAVAGVACASGRYGASGVAPKARLMPIRLASDLGSMAEAFSFLWAANQGADVICCSWGPSDGAWFDPADPLHHQVAALPASTRLAMDYAVQQGRGGKGCVIFFAAGNGNESVDNDGYASYEKVTAVAACNEYSRRSIYSDYGHAVWCAFPSADITHPDPSIRPEPEPDGRPPRSRGIWTSDRSGGAGYNSGSIDSGDQWGNYTDDFGGTSSACPGAAGVAALILAAHPALGWQEVRNIIAQSCDKISHPGDGEGGQYDGKGHSRFYGYGRVNAENAVLIAKRLAQAEPQPAPALPVD</sequence>
<protein>
    <submittedName>
        <fullName evidence="9">Peptidase S8</fullName>
    </submittedName>
</protein>
<dbReference type="GO" id="GO:0004252">
    <property type="term" value="F:serine-type endopeptidase activity"/>
    <property type="evidence" value="ECO:0007669"/>
    <property type="project" value="UniProtKB-UniRule"/>
</dbReference>
<dbReference type="GO" id="GO:0016020">
    <property type="term" value="C:membrane"/>
    <property type="evidence" value="ECO:0007669"/>
    <property type="project" value="TreeGrafter"/>
</dbReference>
<dbReference type="RefSeq" id="WP_052051945.1">
    <property type="nucleotide sequence ID" value="NZ_CP031968.1"/>
</dbReference>
<dbReference type="InterPro" id="IPR034054">
    <property type="entry name" value="Pep_S8_PrcA"/>
</dbReference>
<dbReference type="CDD" id="cd07498">
    <property type="entry name" value="Peptidases_S8_15"/>
    <property type="match status" value="1"/>
</dbReference>
<evidence type="ECO:0000256" key="5">
    <source>
        <dbReference type="PROSITE-ProRule" id="PRU01240"/>
    </source>
</evidence>
<dbReference type="AlphaFoldDB" id="A0AAD0RSS9"/>
<dbReference type="PROSITE" id="PS00136">
    <property type="entry name" value="SUBTILASE_ASP"/>
    <property type="match status" value="1"/>
</dbReference>
<evidence type="ECO:0000256" key="1">
    <source>
        <dbReference type="ARBA" id="ARBA00022670"/>
    </source>
</evidence>
<dbReference type="InterPro" id="IPR015500">
    <property type="entry name" value="Peptidase_S8_subtilisin-rel"/>
</dbReference>
<feature type="active site" description="Charge relay system" evidence="4 5">
    <location>
        <position position="474"/>
    </location>
</feature>
<evidence type="ECO:0000313" key="9">
    <source>
        <dbReference type="EMBL" id="AXT47414.1"/>
    </source>
</evidence>
<dbReference type="InterPro" id="IPR022398">
    <property type="entry name" value="Peptidase_S8_His-AS"/>
</dbReference>
<dbReference type="InterPro" id="IPR023828">
    <property type="entry name" value="Peptidase_S8_Ser-AS"/>
</dbReference>
<feature type="active site" description="Charge relay system" evidence="4 5">
    <location>
        <position position="263"/>
    </location>
</feature>
<feature type="active site" description="Charge relay system" evidence="4 5">
    <location>
        <position position="223"/>
    </location>
</feature>
<keyword evidence="3 5" id="KW-0720">Serine protease</keyword>
<dbReference type="PRINTS" id="PR00723">
    <property type="entry name" value="SUBTILISIN"/>
</dbReference>
<dbReference type="Pfam" id="PF00082">
    <property type="entry name" value="Peptidase_S8"/>
    <property type="match status" value="1"/>
</dbReference>
<feature type="domain" description="Peptidase S8/S53" evidence="8">
    <location>
        <begin position="214"/>
        <end position="533"/>
    </location>
</feature>
<evidence type="ECO:0000256" key="6">
    <source>
        <dbReference type="RuleBase" id="RU003355"/>
    </source>
</evidence>
<dbReference type="GO" id="GO:0016485">
    <property type="term" value="P:protein processing"/>
    <property type="evidence" value="ECO:0007669"/>
    <property type="project" value="TreeGrafter"/>
</dbReference>
<dbReference type="InterPro" id="IPR036852">
    <property type="entry name" value="Peptidase_S8/S53_dom_sf"/>
</dbReference>
<feature type="compositionally biased region" description="Basic and acidic residues" evidence="7">
    <location>
        <begin position="420"/>
        <end position="435"/>
    </location>
</feature>
<keyword evidence="2 5" id="KW-0378">Hydrolase</keyword>
<dbReference type="EMBL" id="CP031968">
    <property type="protein sequence ID" value="AXT47414.1"/>
    <property type="molecule type" value="Genomic_DNA"/>
</dbReference>
<gene>
    <name evidence="9" type="ORF">D1345_15005</name>
</gene>